<dbReference type="InParanoid" id="G4Z0A8"/>
<feature type="compositionally biased region" description="Acidic residues" evidence="4">
    <location>
        <begin position="572"/>
        <end position="600"/>
    </location>
</feature>
<keyword evidence="7" id="KW-1185">Reference proteome</keyword>
<gene>
    <name evidence="6" type="ORF">PHYSODRAFT_478138</name>
</gene>
<feature type="region of interest" description="Disordered" evidence="4">
    <location>
        <begin position="694"/>
        <end position="717"/>
    </location>
</feature>
<keyword evidence="1" id="KW-0805">Transcription regulation</keyword>
<dbReference type="CDD" id="cd00167">
    <property type="entry name" value="SANT"/>
    <property type="match status" value="1"/>
</dbReference>
<reference evidence="6 7" key="1">
    <citation type="journal article" date="2006" name="Science">
        <title>Phytophthora genome sequences uncover evolutionary origins and mechanisms of pathogenesis.</title>
        <authorList>
            <person name="Tyler B.M."/>
            <person name="Tripathy S."/>
            <person name="Zhang X."/>
            <person name="Dehal P."/>
            <person name="Jiang R.H."/>
            <person name="Aerts A."/>
            <person name="Arredondo F.D."/>
            <person name="Baxter L."/>
            <person name="Bensasson D."/>
            <person name="Beynon J.L."/>
            <person name="Chapman J."/>
            <person name="Damasceno C.M."/>
            <person name="Dorrance A.E."/>
            <person name="Dou D."/>
            <person name="Dickerman A.W."/>
            <person name="Dubchak I.L."/>
            <person name="Garbelotto M."/>
            <person name="Gijzen M."/>
            <person name="Gordon S.G."/>
            <person name="Govers F."/>
            <person name="Grunwald N.J."/>
            <person name="Huang W."/>
            <person name="Ivors K.L."/>
            <person name="Jones R.W."/>
            <person name="Kamoun S."/>
            <person name="Krampis K."/>
            <person name="Lamour K.H."/>
            <person name="Lee M.K."/>
            <person name="McDonald W.H."/>
            <person name="Medina M."/>
            <person name="Meijer H.J."/>
            <person name="Nordberg E.K."/>
            <person name="Maclean D.J."/>
            <person name="Ospina-Giraldo M.D."/>
            <person name="Morris P.F."/>
            <person name="Phuntumart V."/>
            <person name="Putnam N.H."/>
            <person name="Rash S."/>
            <person name="Rose J.K."/>
            <person name="Sakihama Y."/>
            <person name="Salamov A.A."/>
            <person name="Savidor A."/>
            <person name="Scheuring C.F."/>
            <person name="Smith B.M."/>
            <person name="Sobral B.W."/>
            <person name="Terry A."/>
            <person name="Torto-Alalibo T.A."/>
            <person name="Win J."/>
            <person name="Xu Z."/>
            <person name="Zhang H."/>
            <person name="Grigoriev I.V."/>
            <person name="Rokhsar D.S."/>
            <person name="Boore J.L."/>
        </authorList>
    </citation>
    <scope>NUCLEOTIDE SEQUENCE [LARGE SCALE GENOMIC DNA]</scope>
    <source>
        <strain evidence="6 7">P6497</strain>
    </source>
</reference>
<feature type="compositionally biased region" description="Low complexity" evidence="4">
    <location>
        <begin position="641"/>
        <end position="655"/>
    </location>
</feature>
<feature type="domain" description="Myb-like" evidence="5">
    <location>
        <begin position="369"/>
        <end position="421"/>
    </location>
</feature>
<dbReference type="RefSeq" id="XP_009519953.1">
    <property type="nucleotide sequence ID" value="XM_009521658.1"/>
</dbReference>
<keyword evidence="3" id="KW-0539">Nucleus</keyword>
<dbReference type="SMART" id="SM00717">
    <property type="entry name" value="SANT"/>
    <property type="match status" value="2"/>
</dbReference>
<dbReference type="GO" id="GO:0003712">
    <property type="term" value="F:transcription coregulator activity"/>
    <property type="evidence" value="ECO:0007669"/>
    <property type="project" value="TreeGrafter"/>
</dbReference>
<dbReference type="GeneID" id="20654964"/>
<dbReference type="OMA" id="TCKHNWP"/>
<dbReference type="GO" id="GO:0006355">
    <property type="term" value="P:regulation of DNA-templated transcription"/>
    <property type="evidence" value="ECO:0007669"/>
    <property type="project" value="TreeGrafter"/>
</dbReference>
<evidence type="ECO:0000259" key="5">
    <source>
        <dbReference type="SMART" id="SM00717"/>
    </source>
</evidence>
<dbReference type="SUPFAM" id="SSF46689">
    <property type="entry name" value="Homeodomain-like"/>
    <property type="match status" value="1"/>
</dbReference>
<feature type="compositionally biased region" description="Polar residues" evidence="4">
    <location>
        <begin position="210"/>
        <end position="223"/>
    </location>
</feature>
<proteinExistence type="predicted"/>
<feature type="domain" description="Myb-like" evidence="5">
    <location>
        <begin position="297"/>
        <end position="349"/>
    </location>
</feature>
<dbReference type="PANTHER" id="PTHR16088">
    <property type="entry name" value="YY1 ASSOCIATED PROTEIN-RELATED"/>
    <property type="match status" value="1"/>
</dbReference>
<evidence type="ECO:0000256" key="4">
    <source>
        <dbReference type="SAM" id="MobiDB-lite"/>
    </source>
</evidence>
<evidence type="ECO:0000313" key="7">
    <source>
        <dbReference type="Proteomes" id="UP000002640"/>
    </source>
</evidence>
<feature type="region of interest" description="Disordered" evidence="4">
    <location>
        <begin position="196"/>
        <end position="223"/>
    </location>
</feature>
<feature type="compositionally biased region" description="Acidic residues" evidence="4">
    <location>
        <begin position="699"/>
        <end position="717"/>
    </location>
</feature>
<dbReference type="Proteomes" id="UP000002640">
    <property type="component" value="Unassembled WGS sequence"/>
</dbReference>
<dbReference type="AlphaFoldDB" id="G4Z0A8"/>
<feature type="region of interest" description="Disordered" evidence="4">
    <location>
        <begin position="641"/>
        <end position="660"/>
    </location>
</feature>
<sequence>MADDAEPAGVESDADTIAGRTRTKFSLVDAHVETEEDREYQRFLSSLLPNEQENLSFLDEEDEEYRPDEEEDDHEDEDARRGISKKELTDLLLDSTLTFTKVPAAAASGAYGSAAVALPAMLRGHRGAVTQTQCIQLASQMHKHLQLLLQSYHLLSQGKKTPELAECRAMIEELQQRGEKALKYKNALLSKLNPATTGGVAGAADKPPSTDESSGAEGNSNTTENLLALRRVTRSLTAAHAAVAHPSMFELVGSQTVDELSAGFARGCSIQDRNRAIQEQMLQLDMHLIAVKKRRISKKGYTVTEDNLLAHGIKRFGTQLESFEQIRQHFLPTKKPHNLRHRYKYLISSRTGMSAVKAFHQKASPPHPRNTGWLLEEDLRIARGLVELHKEKYHFAQLAKSYLPHRSRLEIRKRWERIATRFCADLAAKGLTVPDEDSLDLAVAMKDFLEDKLRNRILRRRREAERSRLEAAMQLQQLGQAVRYAFLAQPVGGYIKNLHPALFFSSWSFISPATLLNSTCKHNWPSFMDAEKNSKEKLQQNQLNIAAAEEGRESEEEEDDSDYEHDELLSSENEESDSEFEQMEFTDDDDDEDAGSAGNFEEDAFMSDSDAHSHLGQPGNERTKIALAALERRIVGKSLNCSAASSAPSSQTGSSTRVKRKVTSTLIAPLGASEITPNAAFRADEDEFALAAVATANSEENEEDEDDNDDEDWEDEEFEVARLQQCPTCGHASCTCSSSERMQLLLRRMKEKRSSSSLQ</sequence>
<dbReference type="EMBL" id="JH159152">
    <property type="protein sequence ID" value="EGZ24665.1"/>
    <property type="molecule type" value="Genomic_DNA"/>
</dbReference>
<dbReference type="InterPro" id="IPR001005">
    <property type="entry name" value="SANT/Myb"/>
</dbReference>
<evidence type="ECO:0000256" key="2">
    <source>
        <dbReference type="ARBA" id="ARBA00023163"/>
    </source>
</evidence>
<keyword evidence="2" id="KW-0804">Transcription</keyword>
<feature type="region of interest" description="Disordered" evidence="4">
    <location>
        <begin position="51"/>
        <end position="82"/>
    </location>
</feature>
<evidence type="ECO:0000256" key="3">
    <source>
        <dbReference type="ARBA" id="ARBA00023242"/>
    </source>
</evidence>
<accession>G4Z0A8</accession>
<feature type="compositionally biased region" description="Acidic residues" evidence="4">
    <location>
        <begin position="552"/>
        <end position="565"/>
    </location>
</feature>
<dbReference type="GO" id="GO:0005634">
    <property type="term" value="C:nucleus"/>
    <property type="evidence" value="ECO:0007669"/>
    <property type="project" value="TreeGrafter"/>
</dbReference>
<dbReference type="InterPro" id="IPR052435">
    <property type="entry name" value="YY1-Transcr_Regul"/>
</dbReference>
<name>G4Z0A8_PHYSP</name>
<feature type="region of interest" description="Disordered" evidence="4">
    <location>
        <begin position="547"/>
        <end position="600"/>
    </location>
</feature>
<organism evidence="6 7">
    <name type="scientific">Phytophthora sojae (strain P6497)</name>
    <name type="common">Soybean stem and root rot agent</name>
    <name type="synonym">Phytophthora megasperma f. sp. glycines</name>
    <dbReference type="NCBI Taxonomy" id="1094619"/>
    <lineage>
        <taxon>Eukaryota</taxon>
        <taxon>Sar</taxon>
        <taxon>Stramenopiles</taxon>
        <taxon>Oomycota</taxon>
        <taxon>Peronosporomycetes</taxon>
        <taxon>Peronosporales</taxon>
        <taxon>Peronosporaceae</taxon>
        <taxon>Phytophthora</taxon>
    </lineage>
</organism>
<dbReference type="InterPro" id="IPR009057">
    <property type="entry name" value="Homeodomain-like_sf"/>
</dbReference>
<evidence type="ECO:0000256" key="1">
    <source>
        <dbReference type="ARBA" id="ARBA00023015"/>
    </source>
</evidence>
<feature type="compositionally biased region" description="Acidic residues" evidence="4">
    <location>
        <begin position="58"/>
        <end position="76"/>
    </location>
</feature>
<protein>
    <recommendedName>
        <fullName evidence="5">Myb-like domain-containing protein</fullName>
    </recommendedName>
</protein>
<evidence type="ECO:0000313" key="6">
    <source>
        <dbReference type="EMBL" id="EGZ24665.1"/>
    </source>
</evidence>
<dbReference type="PANTHER" id="PTHR16088:SF3">
    <property type="entry name" value="GON-4-LIKE PROTEIN"/>
    <property type="match status" value="1"/>
</dbReference>
<dbReference type="KEGG" id="psoj:PHYSODRAFT_478138"/>